<dbReference type="STRING" id="1237149.C900_01140"/>
<name>L8JUV4_9BACT</name>
<proteinExistence type="predicted"/>
<protein>
    <submittedName>
        <fullName evidence="2">Uncharacterized protein</fullName>
    </submittedName>
</protein>
<dbReference type="OrthoDB" id="1111796at2"/>
<comment type="caution">
    <text evidence="2">The sequence shown here is derived from an EMBL/GenBank/DDBJ whole genome shotgun (WGS) entry which is preliminary data.</text>
</comment>
<dbReference type="eggNOG" id="ENOG502ZBK8">
    <property type="taxonomic scope" value="Bacteria"/>
</dbReference>
<dbReference type="EMBL" id="AMZN01000015">
    <property type="protein sequence ID" value="ELR72761.1"/>
    <property type="molecule type" value="Genomic_DNA"/>
</dbReference>
<sequence>MKVILSLLLLLAASLHVSAQLNNQIFEQRLRMDPADSNALFFGLNTLGFTKNNEYFNNIADGYTLFGYQLNPYLTYYVTPHFRVDAGIYLQKDFGANGYQEIVPTFSFKYLHNGIAIIFGNLEGSISHRLIEPLYDFEKVLVDRQETGIQLLVENERLFLDGWIDWQNMIYKGDNDQERVTGGLSLNYKVKQLPRWNIELPVQFLVTHVGGQIDSSPAPLQTYINTATGVGLQHTFGEKNFVQGIRMDNYYVYYKDFSTEIERAFEDGSGLYANLSVKMRPNLEVMTSYWRGHEFISIMGGQLYPSVSSTFKNSTALEEVRELLILRLMHNIKVADRLYITTRVEPLYDLANSKFEFSHGFYINYSADFLLTKKESHK</sequence>
<dbReference type="AlphaFoldDB" id="L8JUV4"/>
<organism evidence="2 3">
    <name type="scientific">Fulvivirga imtechensis AK7</name>
    <dbReference type="NCBI Taxonomy" id="1237149"/>
    <lineage>
        <taxon>Bacteria</taxon>
        <taxon>Pseudomonadati</taxon>
        <taxon>Bacteroidota</taxon>
        <taxon>Cytophagia</taxon>
        <taxon>Cytophagales</taxon>
        <taxon>Fulvivirgaceae</taxon>
        <taxon>Fulvivirga</taxon>
    </lineage>
</organism>
<reference evidence="2 3" key="1">
    <citation type="submission" date="2012-12" db="EMBL/GenBank/DDBJ databases">
        <title>Genome assembly of Fulvivirga imtechensis AK7.</title>
        <authorList>
            <person name="Nupur N."/>
            <person name="Khatri I."/>
            <person name="Kumar R."/>
            <person name="Subramanian S."/>
            <person name="Pinnaka A."/>
        </authorList>
    </citation>
    <scope>NUCLEOTIDE SEQUENCE [LARGE SCALE GENOMIC DNA]</scope>
    <source>
        <strain evidence="2 3">AK7</strain>
    </source>
</reference>
<feature type="signal peptide" evidence="1">
    <location>
        <begin position="1"/>
        <end position="19"/>
    </location>
</feature>
<evidence type="ECO:0000313" key="2">
    <source>
        <dbReference type="EMBL" id="ELR72761.1"/>
    </source>
</evidence>
<gene>
    <name evidence="2" type="ORF">C900_01140</name>
</gene>
<evidence type="ECO:0000313" key="3">
    <source>
        <dbReference type="Proteomes" id="UP000011135"/>
    </source>
</evidence>
<keyword evidence="1" id="KW-0732">Signal</keyword>
<dbReference type="Proteomes" id="UP000011135">
    <property type="component" value="Unassembled WGS sequence"/>
</dbReference>
<feature type="chain" id="PRO_5003994077" evidence="1">
    <location>
        <begin position="20"/>
        <end position="378"/>
    </location>
</feature>
<keyword evidence="3" id="KW-1185">Reference proteome</keyword>
<accession>L8JUV4</accession>
<dbReference type="RefSeq" id="WP_009578814.1">
    <property type="nucleotide sequence ID" value="NZ_AMZN01000015.1"/>
</dbReference>
<evidence type="ECO:0000256" key="1">
    <source>
        <dbReference type="SAM" id="SignalP"/>
    </source>
</evidence>